<evidence type="ECO:0000256" key="3">
    <source>
        <dbReference type="ARBA" id="ARBA00012180"/>
    </source>
</evidence>
<dbReference type="PANTHER" id="PTHR10642">
    <property type="entry name" value="RIBONUCLEASE H1"/>
    <property type="match status" value="1"/>
</dbReference>
<comment type="similarity">
    <text evidence="2">Belongs to the RNase H family.</text>
</comment>
<protein>
    <recommendedName>
        <fullName evidence="3">ribonuclease H</fullName>
        <ecNumber evidence="3">3.1.26.4</ecNumber>
    </recommendedName>
</protein>
<comment type="catalytic activity">
    <reaction evidence="1">
        <text>Endonucleolytic cleavage to 5'-phosphomonoester.</text>
        <dbReference type="EC" id="3.1.26.4"/>
    </reaction>
</comment>
<dbReference type="InterPro" id="IPR009027">
    <property type="entry name" value="Ribosomal_bL9/RNase_H1_N"/>
</dbReference>
<dbReference type="InterPro" id="IPR037056">
    <property type="entry name" value="RNase_H1_N_sf"/>
</dbReference>
<evidence type="ECO:0000256" key="5">
    <source>
        <dbReference type="ARBA" id="ARBA00022723"/>
    </source>
</evidence>
<proteinExistence type="inferred from homology"/>
<dbReference type="SUPFAM" id="SSF55658">
    <property type="entry name" value="L9 N-domain-like"/>
    <property type="match status" value="2"/>
</dbReference>
<dbReference type="InterPro" id="IPR012337">
    <property type="entry name" value="RNaseH-like_sf"/>
</dbReference>
<dbReference type="EC" id="3.1.26.4" evidence="3"/>
<evidence type="ECO:0000313" key="10">
    <source>
        <dbReference type="EMBL" id="KAK4505273.1"/>
    </source>
</evidence>
<keyword evidence="5" id="KW-0479">Metal-binding</keyword>
<evidence type="ECO:0000313" key="11">
    <source>
        <dbReference type="Proteomes" id="UP001305779"/>
    </source>
</evidence>
<organism evidence="10 11">
    <name type="scientific">Zasmidium cellare</name>
    <name type="common">Wine cellar mold</name>
    <name type="synonym">Racodium cellare</name>
    <dbReference type="NCBI Taxonomy" id="395010"/>
    <lineage>
        <taxon>Eukaryota</taxon>
        <taxon>Fungi</taxon>
        <taxon>Dikarya</taxon>
        <taxon>Ascomycota</taxon>
        <taxon>Pezizomycotina</taxon>
        <taxon>Dothideomycetes</taxon>
        <taxon>Dothideomycetidae</taxon>
        <taxon>Mycosphaerellales</taxon>
        <taxon>Mycosphaerellaceae</taxon>
        <taxon>Zasmidium</taxon>
    </lineage>
</organism>
<dbReference type="CDD" id="cd09280">
    <property type="entry name" value="RNase_HI_eukaryote_like"/>
    <property type="match status" value="1"/>
</dbReference>
<evidence type="ECO:0000256" key="8">
    <source>
        <dbReference type="SAM" id="MobiDB-lite"/>
    </source>
</evidence>
<feature type="domain" description="RNase H type-1" evidence="9">
    <location>
        <begin position="242"/>
        <end position="416"/>
    </location>
</feature>
<evidence type="ECO:0000256" key="4">
    <source>
        <dbReference type="ARBA" id="ARBA00022722"/>
    </source>
</evidence>
<dbReference type="InterPro" id="IPR036397">
    <property type="entry name" value="RNaseH_sf"/>
</dbReference>
<dbReference type="InterPro" id="IPR011320">
    <property type="entry name" value="RNase_H1_N"/>
</dbReference>
<keyword evidence="11" id="KW-1185">Reference proteome</keyword>
<dbReference type="EMBL" id="JAXOVC010000002">
    <property type="protein sequence ID" value="KAK4505273.1"/>
    <property type="molecule type" value="Genomic_DNA"/>
</dbReference>
<feature type="compositionally biased region" description="Pro residues" evidence="8">
    <location>
        <begin position="17"/>
        <end position="26"/>
    </location>
</feature>
<dbReference type="InterPro" id="IPR050092">
    <property type="entry name" value="RNase_H"/>
</dbReference>
<feature type="compositionally biased region" description="Basic residues" evidence="8">
    <location>
        <begin position="168"/>
        <end position="177"/>
    </location>
</feature>
<dbReference type="Proteomes" id="UP001305779">
    <property type="component" value="Unassembled WGS sequence"/>
</dbReference>
<evidence type="ECO:0000256" key="2">
    <source>
        <dbReference type="ARBA" id="ARBA00005300"/>
    </source>
</evidence>
<evidence type="ECO:0000256" key="6">
    <source>
        <dbReference type="ARBA" id="ARBA00022759"/>
    </source>
</evidence>
<dbReference type="Pfam" id="PF01693">
    <property type="entry name" value="Cauli_VI"/>
    <property type="match status" value="2"/>
</dbReference>
<evidence type="ECO:0000259" key="9">
    <source>
        <dbReference type="PROSITE" id="PS50879"/>
    </source>
</evidence>
<keyword evidence="6" id="KW-0255">Endonuclease</keyword>
<comment type="caution">
    <text evidence="10">The sequence shown here is derived from an EMBL/GenBank/DDBJ whole genome shotgun (WGS) entry which is preliminary data.</text>
</comment>
<feature type="region of interest" description="Disordered" evidence="8">
    <location>
        <begin position="1"/>
        <end position="39"/>
    </location>
</feature>
<dbReference type="Pfam" id="PF00075">
    <property type="entry name" value="RNase_H"/>
    <property type="match status" value="1"/>
</dbReference>
<gene>
    <name evidence="10" type="ORF">PRZ48_003236</name>
</gene>
<feature type="region of interest" description="Disordered" evidence="8">
    <location>
        <begin position="164"/>
        <end position="203"/>
    </location>
</feature>
<accession>A0ABR0EW22</accession>
<dbReference type="InterPro" id="IPR002156">
    <property type="entry name" value="RNaseH_domain"/>
</dbReference>
<keyword evidence="7" id="KW-0378">Hydrolase</keyword>
<evidence type="ECO:0000256" key="7">
    <source>
        <dbReference type="ARBA" id="ARBA00022801"/>
    </source>
</evidence>
<dbReference type="Gene3D" id="3.30.420.10">
    <property type="entry name" value="Ribonuclease H-like superfamily/Ribonuclease H"/>
    <property type="match status" value="1"/>
</dbReference>
<dbReference type="Gene3D" id="3.40.970.10">
    <property type="entry name" value="Ribonuclease H1, N-terminal domain"/>
    <property type="match status" value="2"/>
</dbReference>
<name>A0ABR0EW22_ZASCE</name>
<sequence>MDGVNGFTAVNPTSTHQPPPTQPTPSTPTAGTKRKRESKSALKFYAVRVGKEPGIYHTWAECLDQVKGFPKAMFKSFTSLTDAENFVNNEGTTGTESKGTKYYGVQSGRNPGVYTSWQEVLEQITGWKGPKHRGFKTRTEAEQYVAEGKLSGYDAPVGTIESMEHTQKKAKTKKKGNGIKDESSPPPGMSHGEYDPGEAPLSEDAEDGFDTTITLDHTTNGARYKTRDEREAYTYQAVRPVRDAPIRIYTDGSSLSNGRASAWGGVGVYFGPSDRRNISEPLEGVKQTNQRAELTAIVRALEVAPKDRKIVIVSDSKYSIDCVTDWFHNWQRNNWINSSRKAVENKDLIQKILDMLEERIILNRPRMEEGEDIAISEDKRAYWDRGPGGVRFEWVKGHDKDEGNTAADSLAVAGARAAQEFGVDIGVDG</sequence>
<dbReference type="PROSITE" id="PS50879">
    <property type="entry name" value="RNASE_H_1"/>
    <property type="match status" value="1"/>
</dbReference>
<reference evidence="10 11" key="1">
    <citation type="journal article" date="2023" name="G3 (Bethesda)">
        <title>A chromosome-level genome assembly of Zasmidium syzygii isolated from banana leaves.</title>
        <authorList>
            <person name="van Westerhoven A.C."/>
            <person name="Mehrabi R."/>
            <person name="Talebi R."/>
            <person name="Steentjes M.B.F."/>
            <person name="Corcolon B."/>
            <person name="Chong P.A."/>
            <person name="Kema G.H.J."/>
            <person name="Seidl M.F."/>
        </authorList>
    </citation>
    <scope>NUCLEOTIDE SEQUENCE [LARGE SCALE GENOMIC DNA]</scope>
    <source>
        <strain evidence="10 11">P124</strain>
    </source>
</reference>
<keyword evidence="4" id="KW-0540">Nuclease</keyword>
<dbReference type="SUPFAM" id="SSF53098">
    <property type="entry name" value="Ribonuclease H-like"/>
    <property type="match status" value="1"/>
</dbReference>
<dbReference type="PANTHER" id="PTHR10642:SF26">
    <property type="entry name" value="RIBONUCLEASE H1"/>
    <property type="match status" value="1"/>
</dbReference>
<evidence type="ECO:0000256" key="1">
    <source>
        <dbReference type="ARBA" id="ARBA00000077"/>
    </source>
</evidence>